<organism evidence="3 4">
    <name type="scientific">Fusarium avenaceum</name>
    <dbReference type="NCBI Taxonomy" id="40199"/>
    <lineage>
        <taxon>Eukaryota</taxon>
        <taxon>Fungi</taxon>
        <taxon>Dikarya</taxon>
        <taxon>Ascomycota</taxon>
        <taxon>Pezizomycotina</taxon>
        <taxon>Sordariomycetes</taxon>
        <taxon>Hypocreomycetidae</taxon>
        <taxon>Hypocreales</taxon>
        <taxon>Nectriaceae</taxon>
        <taxon>Fusarium</taxon>
        <taxon>Fusarium tricinctum species complex</taxon>
    </lineage>
</organism>
<dbReference type="Proteomes" id="UP000782241">
    <property type="component" value="Unassembled WGS sequence"/>
</dbReference>
<evidence type="ECO:0000259" key="2">
    <source>
        <dbReference type="Pfam" id="PF01408"/>
    </source>
</evidence>
<dbReference type="Pfam" id="PF07958">
    <property type="entry name" value="DUF1688"/>
    <property type="match status" value="1"/>
</dbReference>
<name>A0A9P7H7L6_9HYPO</name>
<protein>
    <recommendedName>
        <fullName evidence="2">Gfo/Idh/MocA-like oxidoreductase N-terminal domain-containing protein</fullName>
    </recommendedName>
</protein>
<dbReference type="Pfam" id="PF01408">
    <property type="entry name" value="GFO_IDH_MocA"/>
    <property type="match status" value="1"/>
</dbReference>
<reference evidence="3" key="1">
    <citation type="submission" date="2021-04" db="EMBL/GenBank/DDBJ databases">
        <title>Draft genome of Fusarium avenaceum strain F156N33, isolated from an atmospheric sample in Virginia.</title>
        <authorList>
            <person name="Yang S."/>
            <person name="Vinatzer B.A."/>
            <person name="Coleman J."/>
        </authorList>
    </citation>
    <scope>NUCLEOTIDE SEQUENCE</scope>
    <source>
        <strain evidence="3">F156N33</strain>
    </source>
</reference>
<keyword evidence="1" id="KW-0472">Membrane</keyword>
<comment type="caution">
    <text evidence="3">The sequence shown here is derived from an EMBL/GenBank/DDBJ whole genome shotgun (WGS) entry which is preliminary data.</text>
</comment>
<evidence type="ECO:0000313" key="3">
    <source>
        <dbReference type="EMBL" id="KAG5659887.1"/>
    </source>
</evidence>
<evidence type="ECO:0000256" key="1">
    <source>
        <dbReference type="SAM" id="Phobius"/>
    </source>
</evidence>
<dbReference type="AlphaFoldDB" id="A0A9P7H7L6"/>
<dbReference type="InterPro" id="IPR036291">
    <property type="entry name" value="NAD(P)-bd_dom_sf"/>
</dbReference>
<evidence type="ECO:0000313" key="4">
    <source>
        <dbReference type="Proteomes" id="UP000782241"/>
    </source>
</evidence>
<dbReference type="InterPro" id="IPR012469">
    <property type="entry name" value="DUF1688"/>
</dbReference>
<dbReference type="PANTHER" id="PTHR31687:SF3">
    <property type="entry name" value="PROTEIN URG3"/>
    <property type="match status" value="1"/>
</dbReference>
<proteinExistence type="predicted"/>
<dbReference type="InterPro" id="IPR000683">
    <property type="entry name" value="Gfo/Idh/MocA-like_OxRdtase_N"/>
</dbReference>
<dbReference type="PANTHER" id="PTHR31687">
    <property type="match status" value="1"/>
</dbReference>
<feature type="transmembrane region" description="Helical" evidence="1">
    <location>
        <begin position="370"/>
        <end position="388"/>
    </location>
</feature>
<keyword evidence="1" id="KW-1133">Transmembrane helix</keyword>
<dbReference type="GO" id="GO:0000166">
    <property type="term" value="F:nucleotide binding"/>
    <property type="evidence" value="ECO:0007669"/>
    <property type="project" value="InterPro"/>
</dbReference>
<dbReference type="EMBL" id="JAGPUO010000010">
    <property type="protein sequence ID" value="KAG5659887.1"/>
    <property type="molecule type" value="Genomic_DNA"/>
</dbReference>
<dbReference type="Gene3D" id="3.30.360.10">
    <property type="entry name" value="Dihydrodipicolinate Reductase, domain 2"/>
    <property type="match status" value="1"/>
</dbReference>
<sequence>MLASVPSRVINVGIIGCGEVSQVVHIPTLASMSSWFHITYLCDVSAESLRYCAGKLNGDVQTTSDAAELCSSNRVDAVIIASSDEYHTSHCILALQHNKPVLVEKPLALTMRDAMAIGEAEEASEGKVMVGYMRRYAAPFEDAVREIGGMDKILYARVRDIIGPNSYFVGQSGTFPQRFNDFSDTDIQDKDQRAEEMVHTALHEECGIAVTPESTRMWRLLGSLGSHDLSVMREALGMPQKVIGTSLGYPFWNVLFKYESFTVSYESGLDNVPRFDAHLEVYSSNKTVRVQYDTPYVKGLPVTMHVAENTDGAYKESTIRKSYEDPYTQEMKAFWEMAAEGKAAKTTVQDAMQDLELFAMAMRYEFLSKYKSFSIMILLCIYALYIAYADYLLSLQAVRAQATKVLEAARRGSLNHFDYEENRMKEVADYVSKVIDRDFGPDKYDTIPPHGRWQHFEVGGTPRVDSLLKEWSNESGVDQTEITRRLVDLFFVSVLLDAGAGDVWRFNESGTGQSVVRSEGIAVASLHMFKTGAFSSDSSLKSKVDGQGLIQLKESDFNTHFQVSAENPMVGVSSRVQLLQAVGSSLLKLPAVFGDSGRPGNLVDYLTKKASGSKTLDYAQLWSSLQDLLIPSWPGNRTVFEGQPIGDAWPLKVLDDIADEQGDKEPKNRIQPFHKLTQWLAYSLSVIFERQLGYSWENMQLGTGLPEYRNGGLFVDLGVLKLKPADLEAGKENSGQELPQFDASDDVVVEWRALTVALLDDLHQVLLDQYKPRRVTLSLLQMLEAGTWKSGRELAAELRPDTKCSPILVISDGTLY</sequence>
<dbReference type="Gene3D" id="3.40.50.720">
    <property type="entry name" value="NAD(P)-binding Rossmann-like Domain"/>
    <property type="match status" value="1"/>
</dbReference>
<accession>A0A9P7H7L6</accession>
<gene>
    <name evidence="3" type="ORF">KAF25_003409</name>
</gene>
<dbReference type="SUPFAM" id="SSF51735">
    <property type="entry name" value="NAD(P)-binding Rossmann-fold domains"/>
    <property type="match status" value="1"/>
</dbReference>
<feature type="domain" description="Gfo/Idh/MocA-like oxidoreductase N-terminal" evidence="2">
    <location>
        <begin position="10"/>
        <end position="132"/>
    </location>
</feature>
<keyword evidence="4" id="KW-1185">Reference proteome</keyword>
<keyword evidence="1" id="KW-0812">Transmembrane</keyword>